<dbReference type="PANTHER" id="PTHR43840">
    <property type="entry name" value="MITOCHONDRIAL METAL TRANSPORTER 1-RELATED"/>
    <property type="match status" value="1"/>
</dbReference>
<dbReference type="InParanoid" id="A0A066VHI8"/>
<dbReference type="SUPFAM" id="SSF160240">
    <property type="entry name" value="Cation efflux protein cytoplasmic domain-like"/>
    <property type="match status" value="1"/>
</dbReference>
<evidence type="ECO:0000256" key="7">
    <source>
        <dbReference type="SAM" id="Phobius"/>
    </source>
</evidence>
<dbReference type="InterPro" id="IPR050291">
    <property type="entry name" value="CDF_Transporter"/>
</dbReference>
<gene>
    <name evidence="9" type="ORF">K437DRAFT_258933</name>
</gene>
<keyword evidence="3 7" id="KW-0812">Transmembrane</keyword>
<evidence type="ECO:0000256" key="5">
    <source>
        <dbReference type="ARBA" id="ARBA00023136"/>
    </source>
</evidence>
<dbReference type="GO" id="GO:0016020">
    <property type="term" value="C:membrane"/>
    <property type="evidence" value="ECO:0007669"/>
    <property type="project" value="UniProtKB-SubCell"/>
</dbReference>
<comment type="caution">
    <text evidence="9">The sequence shown here is derived from an EMBL/GenBank/DDBJ whole genome shotgun (WGS) entry which is preliminary data.</text>
</comment>
<feature type="compositionally biased region" description="Acidic residues" evidence="6">
    <location>
        <begin position="193"/>
        <end position="212"/>
    </location>
</feature>
<evidence type="ECO:0000313" key="9">
    <source>
        <dbReference type="EMBL" id="KDN39758.1"/>
    </source>
</evidence>
<feature type="region of interest" description="Disordered" evidence="6">
    <location>
        <begin position="239"/>
        <end position="281"/>
    </location>
</feature>
<feature type="domain" description="Cation efflux protein transmembrane" evidence="8">
    <location>
        <begin position="467"/>
        <end position="666"/>
    </location>
</feature>
<dbReference type="OrthoDB" id="78296at2759"/>
<feature type="transmembrane region" description="Helical" evidence="7">
    <location>
        <begin position="489"/>
        <end position="512"/>
    </location>
</feature>
<evidence type="ECO:0000313" key="10">
    <source>
        <dbReference type="Proteomes" id="UP000027361"/>
    </source>
</evidence>
<evidence type="ECO:0000256" key="6">
    <source>
        <dbReference type="SAM" id="MobiDB-lite"/>
    </source>
</evidence>
<feature type="transmembrane region" description="Helical" evidence="7">
    <location>
        <begin position="574"/>
        <end position="595"/>
    </location>
</feature>
<feature type="compositionally biased region" description="Polar residues" evidence="6">
    <location>
        <begin position="401"/>
        <end position="410"/>
    </location>
</feature>
<comment type="subcellular location">
    <subcellularLocation>
        <location evidence="1">Membrane</location>
        <topology evidence="1">Multi-pass membrane protein</topology>
    </subcellularLocation>
</comment>
<evidence type="ECO:0000256" key="3">
    <source>
        <dbReference type="ARBA" id="ARBA00022692"/>
    </source>
</evidence>
<protein>
    <recommendedName>
        <fullName evidence="8">Cation efflux protein transmembrane domain-containing protein</fullName>
    </recommendedName>
</protein>
<dbReference type="GeneID" id="25265119"/>
<dbReference type="PANTHER" id="PTHR43840:SF4">
    <property type="entry name" value="CDF DIVALENT METAL CATION TRANSPORTER (EUROFUNG)"/>
    <property type="match status" value="1"/>
</dbReference>
<dbReference type="Gene3D" id="3.30.70.1350">
    <property type="entry name" value="Cation efflux protein, cytoplasmic domain"/>
    <property type="match status" value="1"/>
</dbReference>
<feature type="region of interest" description="Disordered" evidence="6">
    <location>
        <begin position="161"/>
        <end position="224"/>
    </location>
</feature>
<evidence type="ECO:0000259" key="8">
    <source>
        <dbReference type="Pfam" id="PF01545"/>
    </source>
</evidence>
<keyword evidence="5 7" id="KW-0472">Membrane</keyword>
<dbReference type="RefSeq" id="XP_013241154.1">
    <property type="nucleotide sequence ID" value="XM_013385700.1"/>
</dbReference>
<dbReference type="GO" id="GO:0030003">
    <property type="term" value="P:intracellular monoatomic cation homeostasis"/>
    <property type="evidence" value="ECO:0007669"/>
    <property type="project" value="UniProtKB-ARBA"/>
</dbReference>
<feature type="region of interest" description="Disordered" evidence="6">
    <location>
        <begin position="1"/>
        <end position="26"/>
    </location>
</feature>
<name>A0A066VHI8_TILAU</name>
<keyword evidence="10" id="KW-1185">Reference proteome</keyword>
<organism evidence="9 10">
    <name type="scientific">Tilletiaria anomala (strain ATCC 24038 / CBS 436.72 / UBC 951)</name>
    <dbReference type="NCBI Taxonomy" id="1037660"/>
    <lineage>
        <taxon>Eukaryota</taxon>
        <taxon>Fungi</taxon>
        <taxon>Dikarya</taxon>
        <taxon>Basidiomycota</taxon>
        <taxon>Ustilaginomycotina</taxon>
        <taxon>Exobasidiomycetes</taxon>
        <taxon>Georgefischeriales</taxon>
        <taxon>Tilletiariaceae</taxon>
        <taxon>Tilletiaria</taxon>
    </lineage>
</organism>
<dbReference type="Proteomes" id="UP000027361">
    <property type="component" value="Unassembled WGS sequence"/>
</dbReference>
<dbReference type="EMBL" id="JMSN01000100">
    <property type="protein sequence ID" value="KDN39758.1"/>
    <property type="molecule type" value="Genomic_DNA"/>
</dbReference>
<dbReference type="SUPFAM" id="SSF161111">
    <property type="entry name" value="Cation efflux protein transmembrane domain-like"/>
    <property type="match status" value="1"/>
</dbReference>
<sequence length="760" mass="82604">MSYANHPARPSTPPGGRSSLDKYTSSANRSYSHLQQLYLDPLHSPLSYGLSKRGSYTGGAAPLRSSISHPFPSHAESLRDVAALEKLLEGEAGKWEHARKDEEELKAIGRMKNGSRLVAYYERQNSILDGWKEVDLVLGSHFPYEVMMRFGTEAEIAEMNASRKARKLQRRSSSADRSTTNRIHRLLHKSDESNSDDSDDGFQEDDGSDQELESPQPGGSRHGFARAASALSGLWFGKGKAPGVQESPECDPLLSSSQSNPSDLEAQRERQLSRLGRGQANTLSNVPEHWSRYGSILEDPSKGVCSDDAASGVPSGQDSNANAHYANGHLVITDEPRLGTMFSKASSSEEGSLDRRFKEETAITRRSENEKLIRDMSDSRSGISDPKVSNGTDDVGRNGSDGHNSASAAASGQPEDANTKKAARGQSRTRATDGNRERDRKRLLASVPGLAEKESEAERSVQFAININLVVNVLLLAGKGIAVLSSNSISLLASLVDSALDLLSTLIIFVTSKAIAYRSVHTMSKYPVGKKRFEPLGVVVFSVLMIASFCQVLVESCQRLWAVIKTGSELPDAATNLPLVGIIFMVATIGIKAVMWQLYRSSRSSGVRAVAQDAENDVVFNIASLVFPVLGAFLKAPALDPIGGIALSIYIISEWVHTLAETVTKLSGSVCGSHEIARALYLILRFKAVRSVSAFEMFHSGDDMIVECDLVLPSTINLKDAHDVAEIMTYCTECLSEVERAYLHLDYNERGPSGHMTLRG</sequence>
<keyword evidence="2" id="KW-0813">Transport</keyword>
<feature type="compositionally biased region" description="Polar residues" evidence="6">
    <location>
        <begin position="171"/>
        <end position="181"/>
    </location>
</feature>
<dbReference type="InterPro" id="IPR058533">
    <property type="entry name" value="Cation_efflux_TM"/>
</dbReference>
<evidence type="ECO:0000256" key="1">
    <source>
        <dbReference type="ARBA" id="ARBA00004141"/>
    </source>
</evidence>
<feature type="compositionally biased region" description="Basic and acidic residues" evidence="6">
    <location>
        <begin position="430"/>
        <end position="442"/>
    </location>
</feature>
<dbReference type="InterPro" id="IPR036837">
    <property type="entry name" value="Cation_efflux_CTD_sf"/>
</dbReference>
<dbReference type="STRING" id="1037660.A0A066VHI8"/>
<reference evidence="9 10" key="1">
    <citation type="submission" date="2014-05" db="EMBL/GenBank/DDBJ databases">
        <title>Draft genome sequence of a rare smut relative, Tilletiaria anomala UBC 951.</title>
        <authorList>
            <consortium name="DOE Joint Genome Institute"/>
            <person name="Toome M."/>
            <person name="Kuo A."/>
            <person name="Henrissat B."/>
            <person name="Lipzen A."/>
            <person name="Tritt A."/>
            <person name="Yoshinaga Y."/>
            <person name="Zane M."/>
            <person name="Barry K."/>
            <person name="Grigoriev I.V."/>
            <person name="Spatafora J.W."/>
            <person name="Aimea M.C."/>
        </authorList>
    </citation>
    <scope>NUCLEOTIDE SEQUENCE [LARGE SCALE GENOMIC DNA]</scope>
    <source>
        <strain evidence="9 10">UBC 951</strain>
    </source>
</reference>
<dbReference type="Gene3D" id="1.20.1510.10">
    <property type="entry name" value="Cation efflux protein transmembrane domain"/>
    <property type="match status" value="1"/>
</dbReference>
<keyword evidence="4 7" id="KW-1133">Transmembrane helix</keyword>
<dbReference type="GO" id="GO:0098771">
    <property type="term" value="P:inorganic ion homeostasis"/>
    <property type="evidence" value="ECO:0007669"/>
    <property type="project" value="UniProtKB-ARBA"/>
</dbReference>
<accession>A0A066VHI8</accession>
<feature type="compositionally biased region" description="Polar residues" evidence="6">
    <location>
        <begin position="379"/>
        <end position="392"/>
    </location>
</feature>
<dbReference type="AlphaFoldDB" id="A0A066VHI8"/>
<dbReference type="GO" id="GO:0008324">
    <property type="term" value="F:monoatomic cation transmembrane transporter activity"/>
    <property type="evidence" value="ECO:0007669"/>
    <property type="project" value="InterPro"/>
</dbReference>
<proteinExistence type="predicted"/>
<feature type="region of interest" description="Disordered" evidence="6">
    <location>
        <begin position="343"/>
        <end position="447"/>
    </location>
</feature>
<dbReference type="HOGENOM" id="CLU_382224_0_0_1"/>
<dbReference type="FunFam" id="1.20.1510.10:FF:000005">
    <property type="entry name" value="Putative Cation diffusion facilitator 1"/>
    <property type="match status" value="1"/>
</dbReference>
<feature type="compositionally biased region" description="Basic and acidic residues" evidence="6">
    <location>
        <begin position="352"/>
        <end position="378"/>
    </location>
</feature>
<dbReference type="InterPro" id="IPR027469">
    <property type="entry name" value="Cation_efflux_TMD_sf"/>
</dbReference>
<dbReference type="Pfam" id="PF01545">
    <property type="entry name" value="Cation_efflux"/>
    <property type="match status" value="1"/>
</dbReference>
<feature type="transmembrane region" description="Helical" evidence="7">
    <location>
        <begin position="533"/>
        <end position="554"/>
    </location>
</feature>
<evidence type="ECO:0000256" key="4">
    <source>
        <dbReference type="ARBA" id="ARBA00022989"/>
    </source>
</evidence>
<evidence type="ECO:0000256" key="2">
    <source>
        <dbReference type="ARBA" id="ARBA00022448"/>
    </source>
</evidence>